<dbReference type="NCBIfam" id="NF008425">
    <property type="entry name" value="PRK11259.1"/>
    <property type="match status" value="1"/>
</dbReference>
<dbReference type="InterPro" id="IPR045170">
    <property type="entry name" value="MTOX"/>
</dbReference>
<reference evidence="6" key="1">
    <citation type="submission" date="2024-01" db="EMBL/GenBank/DDBJ databases">
        <title>First draft genome sequence data of TA4-1, the type strain of Gram-positive actinobacterium Streptomyces chiangmaiensis.</title>
        <authorList>
            <person name="Yasawong M."/>
            <person name="Nantapong N."/>
        </authorList>
    </citation>
    <scope>NUCLEOTIDE SEQUENCE</scope>
    <source>
        <strain evidence="6">TA4-1</strain>
    </source>
</reference>
<dbReference type="RefSeq" id="WP_329511537.1">
    <property type="nucleotide sequence ID" value="NZ_BAAAYZ010000152.1"/>
</dbReference>
<keyword evidence="3" id="KW-0274">FAD</keyword>
<comment type="caution">
    <text evidence="6">The sequence shown here is derived from an EMBL/GenBank/DDBJ whole genome shotgun (WGS) entry which is preliminary data.</text>
</comment>
<proteinExistence type="predicted"/>
<keyword evidence="4 6" id="KW-0560">Oxidoreductase</keyword>
<dbReference type="InterPro" id="IPR006076">
    <property type="entry name" value="FAD-dep_OxRdtase"/>
</dbReference>
<dbReference type="SUPFAM" id="SSF54373">
    <property type="entry name" value="FAD-linked reductases, C-terminal domain"/>
    <property type="match status" value="1"/>
</dbReference>
<dbReference type="EMBL" id="JAYWVC010000207">
    <property type="protein sequence ID" value="MED7827152.1"/>
    <property type="molecule type" value="Genomic_DNA"/>
</dbReference>
<dbReference type="Gene3D" id="3.50.50.60">
    <property type="entry name" value="FAD/NAD(P)-binding domain"/>
    <property type="match status" value="1"/>
</dbReference>
<evidence type="ECO:0000313" key="6">
    <source>
        <dbReference type="EMBL" id="MED7827152.1"/>
    </source>
</evidence>
<dbReference type="Proteomes" id="UP001333996">
    <property type="component" value="Unassembled WGS sequence"/>
</dbReference>
<evidence type="ECO:0000256" key="2">
    <source>
        <dbReference type="ARBA" id="ARBA00022630"/>
    </source>
</evidence>
<dbReference type="EC" id="1.5.3.2" evidence="6"/>
<dbReference type="PANTHER" id="PTHR10961">
    <property type="entry name" value="PEROXISOMAL SARCOSINE OXIDASE"/>
    <property type="match status" value="1"/>
</dbReference>
<evidence type="ECO:0000256" key="1">
    <source>
        <dbReference type="ARBA" id="ARBA00001974"/>
    </source>
</evidence>
<name>A0ABU7FTK3_9ACTN</name>
<dbReference type="Pfam" id="PF01266">
    <property type="entry name" value="DAO"/>
    <property type="match status" value="1"/>
</dbReference>
<organism evidence="6 7">
    <name type="scientific">Streptomyces chiangmaiensis</name>
    <dbReference type="NCBI Taxonomy" id="766497"/>
    <lineage>
        <taxon>Bacteria</taxon>
        <taxon>Bacillati</taxon>
        <taxon>Actinomycetota</taxon>
        <taxon>Actinomycetes</taxon>
        <taxon>Kitasatosporales</taxon>
        <taxon>Streptomycetaceae</taxon>
        <taxon>Streptomyces</taxon>
    </lineage>
</organism>
<keyword evidence="7" id="KW-1185">Reference proteome</keyword>
<gene>
    <name evidence="6" type="primary">solA</name>
    <name evidence="6" type="ORF">VXC91_35855</name>
</gene>
<dbReference type="Gene3D" id="3.30.9.10">
    <property type="entry name" value="D-Amino Acid Oxidase, subunit A, domain 2"/>
    <property type="match status" value="1"/>
</dbReference>
<dbReference type="InterPro" id="IPR036188">
    <property type="entry name" value="FAD/NAD-bd_sf"/>
</dbReference>
<protein>
    <submittedName>
        <fullName evidence="6">N-methyl-L-tryptophan oxidase</fullName>
        <ecNumber evidence="6">1.5.3.2</ecNumber>
    </submittedName>
</protein>
<comment type="cofactor">
    <cofactor evidence="1">
        <name>FAD</name>
        <dbReference type="ChEBI" id="CHEBI:57692"/>
    </cofactor>
</comment>
<feature type="domain" description="FAD dependent oxidoreductase" evidence="5">
    <location>
        <begin position="2"/>
        <end position="285"/>
    </location>
</feature>
<dbReference type="GO" id="GO:0050131">
    <property type="term" value="F:N-methyl-L-amino-acid oxidase activity"/>
    <property type="evidence" value="ECO:0007669"/>
    <property type="project" value="UniProtKB-EC"/>
</dbReference>
<accession>A0ABU7FTK3</accession>
<sequence length="316" mass="34090">MDVIVVGLGAMGSAAVHQLARRGIVVLGIDRHSPPHTFGSSHGETRITRRLTLEGTEYAPLAVRSQDWWRRIEAETGASVLTACGVLNLADHATDPGAFTVHERAAAAFGIDYEILDAAALRDRFPQFRVDDTRVGLLEPGGGFVRPEAAISAQLDLAERYGARLHRGERVLAVEAAASGVTVRTDAATYTADQVVLCAGGWLAGLLDDPGLARLFGVYRQVLRWFGIEGSGQDFAPERFPAFIWEGVSRAEEYFYGFPSVDGATVKVATGQLDHRTPDPDTLDRTVAPDEAADFHQAMISGRLPRVSARAARSQV</sequence>
<evidence type="ECO:0000259" key="5">
    <source>
        <dbReference type="Pfam" id="PF01266"/>
    </source>
</evidence>
<dbReference type="PANTHER" id="PTHR10961:SF7">
    <property type="entry name" value="FAD DEPENDENT OXIDOREDUCTASE DOMAIN-CONTAINING PROTEIN"/>
    <property type="match status" value="1"/>
</dbReference>
<evidence type="ECO:0000313" key="7">
    <source>
        <dbReference type="Proteomes" id="UP001333996"/>
    </source>
</evidence>
<evidence type="ECO:0000256" key="3">
    <source>
        <dbReference type="ARBA" id="ARBA00022827"/>
    </source>
</evidence>
<evidence type="ECO:0000256" key="4">
    <source>
        <dbReference type="ARBA" id="ARBA00023002"/>
    </source>
</evidence>
<dbReference type="SUPFAM" id="SSF51905">
    <property type="entry name" value="FAD/NAD(P)-binding domain"/>
    <property type="match status" value="1"/>
</dbReference>
<keyword evidence="2" id="KW-0285">Flavoprotein</keyword>